<organism evidence="7 8">
    <name type="scientific">Marivirga atlantica</name>
    <dbReference type="NCBI Taxonomy" id="1548457"/>
    <lineage>
        <taxon>Bacteria</taxon>
        <taxon>Pseudomonadati</taxon>
        <taxon>Bacteroidota</taxon>
        <taxon>Cytophagia</taxon>
        <taxon>Cytophagales</taxon>
        <taxon>Marivirgaceae</taxon>
        <taxon>Marivirga</taxon>
    </lineage>
</organism>
<sequence length="363" mass="40680">MKTLITIVRYLVGGLFIFSGIIKVNDPIGTAIKMEEYFAVFAGDIASFFSVFEPYALIIAVIMNVLEVVLGLALIMRWRVKLTMNLLSLMILFFTFLTFYTAYFNKVTDCGCFGDAIKLTPWESFTKDVILVVLIGFLYANINKIKESTFATKNIVIGSTTVLTTLLCIYAIKHLPFIDFRAYKIGTTIQEAMKPAESPNFEYTFKKDGKETKSTQYLSKDDGYELVGYEITNEEASTPKITDFALWNESGDKTQEVLTGTKLLMISYYIEEADEEGLIDIKNLNAALPNDIQAVILTSSSAEDVLKVKARRGLKADFYYGDATVLKTIIRSNPGLVLLKDGKVLGKWHHNDVPEVEDIIALL</sequence>
<dbReference type="AlphaFoldDB" id="A0A937AES7"/>
<evidence type="ECO:0000259" key="6">
    <source>
        <dbReference type="Pfam" id="PF07291"/>
    </source>
</evidence>
<accession>A0A937AES7</accession>
<keyword evidence="3 5" id="KW-1133">Transmembrane helix</keyword>
<proteinExistence type="predicted"/>
<comment type="subcellular location">
    <subcellularLocation>
        <location evidence="1">Membrane</location>
        <topology evidence="1">Multi-pass membrane protein</topology>
    </subcellularLocation>
</comment>
<gene>
    <name evidence="7" type="ORF">JKP34_07955</name>
</gene>
<comment type="caution">
    <text evidence="7">The sequence shown here is derived from an EMBL/GenBank/DDBJ whole genome shotgun (WGS) entry which is preliminary data.</text>
</comment>
<keyword evidence="8" id="KW-1185">Reference proteome</keyword>
<feature type="transmembrane region" description="Helical" evidence="5">
    <location>
        <begin position="154"/>
        <end position="172"/>
    </location>
</feature>
<evidence type="ECO:0000313" key="8">
    <source>
        <dbReference type="Proteomes" id="UP000642920"/>
    </source>
</evidence>
<dbReference type="EMBL" id="JAERQG010000002">
    <property type="protein sequence ID" value="MBL0765179.1"/>
    <property type="molecule type" value="Genomic_DNA"/>
</dbReference>
<dbReference type="Pfam" id="PF07291">
    <property type="entry name" value="MauE"/>
    <property type="match status" value="1"/>
</dbReference>
<dbReference type="RefSeq" id="WP_201919570.1">
    <property type="nucleotide sequence ID" value="NZ_JAERQG010000002.1"/>
</dbReference>
<feature type="transmembrane region" description="Helical" evidence="5">
    <location>
        <begin position="124"/>
        <end position="142"/>
    </location>
</feature>
<dbReference type="NCBIfam" id="NF045576">
    <property type="entry name" value="BT_3928_fam"/>
    <property type="match status" value="1"/>
</dbReference>
<dbReference type="GO" id="GO:0016020">
    <property type="term" value="C:membrane"/>
    <property type="evidence" value="ECO:0007669"/>
    <property type="project" value="UniProtKB-SubCell"/>
</dbReference>
<feature type="domain" description="Methylamine utilisation protein MauE" evidence="6">
    <location>
        <begin position="1"/>
        <end position="139"/>
    </location>
</feature>
<keyword evidence="4 5" id="KW-0472">Membrane</keyword>
<evidence type="ECO:0000256" key="4">
    <source>
        <dbReference type="ARBA" id="ARBA00023136"/>
    </source>
</evidence>
<feature type="transmembrane region" description="Helical" evidence="5">
    <location>
        <begin position="82"/>
        <end position="104"/>
    </location>
</feature>
<evidence type="ECO:0000256" key="5">
    <source>
        <dbReference type="SAM" id="Phobius"/>
    </source>
</evidence>
<evidence type="ECO:0000256" key="1">
    <source>
        <dbReference type="ARBA" id="ARBA00004141"/>
    </source>
</evidence>
<dbReference type="InterPro" id="IPR009908">
    <property type="entry name" value="Methylamine_util_MauE"/>
</dbReference>
<reference evidence="7" key="1">
    <citation type="submission" date="2021-01" db="EMBL/GenBank/DDBJ databases">
        <title>Marivirga sp. nov., isolated from intertidal surface sediments.</title>
        <authorList>
            <person name="Zhang M."/>
        </authorList>
    </citation>
    <scope>NUCLEOTIDE SEQUENCE</scope>
    <source>
        <strain evidence="7">SM1354</strain>
    </source>
</reference>
<name>A0A937AES7_9BACT</name>
<dbReference type="GO" id="GO:0030416">
    <property type="term" value="P:methylamine metabolic process"/>
    <property type="evidence" value="ECO:0007669"/>
    <property type="project" value="InterPro"/>
</dbReference>
<evidence type="ECO:0000313" key="7">
    <source>
        <dbReference type="EMBL" id="MBL0765179.1"/>
    </source>
</evidence>
<feature type="transmembrane region" description="Helical" evidence="5">
    <location>
        <begin position="55"/>
        <end position="75"/>
    </location>
</feature>
<feature type="transmembrane region" description="Helical" evidence="5">
    <location>
        <begin position="7"/>
        <end position="24"/>
    </location>
</feature>
<evidence type="ECO:0000256" key="2">
    <source>
        <dbReference type="ARBA" id="ARBA00022692"/>
    </source>
</evidence>
<dbReference type="Proteomes" id="UP000642920">
    <property type="component" value="Unassembled WGS sequence"/>
</dbReference>
<protein>
    <submittedName>
        <fullName evidence="7">DoxX family protein</fullName>
    </submittedName>
</protein>
<evidence type="ECO:0000256" key="3">
    <source>
        <dbReference type="ARBA" id="ARBA00022989"/>
    </source>
</evidence>
<keyword evidence="2 5" id="KW-0812">Transmembrane</keyword>